<keyword evidence="17" id="KW-1185">Reference proteome</keyword>
<keyword evidence="3 12" id="KW-0547">Nucleotide-binding</keyword>
<dbReference type="PANTHER" id="PTHR13140:SF291">
    <property type="entry name" value="UNCONVENTIONAL MYOSIN-IA"/>
    <property type="match status" value="1"/>
</dbReference>
<evidence type="ECO:0000256" key="12">
    <source>
        <dbReference type="PROSITE-ProRule" id="PRU00782"/>
    </source>
</evidence>
<dbReference type="PANTHER" id="PTHR13140">
    <property type="entry name" value="MYOSIN"/>
    <property type="match status" value="1"/>
</dbReference>
<dbReference type="InterPro" id="IPR027417">
    <property type="entry name" value="P-loop_NTPase"/>
</dbReference>
<dbReference type="InterPro" id="IPR000048">
    <property type="entry name" value="IQ_motif_EF-hand-BS"/>
</dbReference>
<feature type="region of interest" description="Disordered" evidence="13">
    <location>
        <begin position="871"/>
        <end position="904"/>
    </location>
</feature>
<gene>
    <name evidence="16" type="primary">Myo1a</name>
    <name evidence="16" type="ORF">PLONIG_R10031</name>
</gene>
<feature type="compositionally biased region" description="Pro residues" evidence="13">
    <location>
        <begin position="889"/>
        <end position="898"/>
    </location>
</feature>
<dbReference type="EMBL" id="VXBC01007014">
    <property type="protein sequence ID" value="NXM17018.1"/>
    <property type="molecule type" value="Genomic_DNA"/>
</dbReference>
<dbReference type="GO" id="GO:0005903">
    <property type="term" value="C:brush border"/>
    <property type="evidence" value="ECO:0007669"/>
    <property type="project" value="TreeGrafter"/>
</dbReference>
<dbReference type="PROSITE" id="PS51456">
    <property type="entry name" value="MYOSIN_MOTOR"/>
    <property type="match status" value="1"/>
</dbReference>
<dbReference type="Gene3D" id="1.10.10.820">
    <property type="match status" value="1"/>
</dbReference>
<feature type="region of interest" description="Actin-binding" evidence="12">
    <location>
        <begin position="476"/>
        <end position="498"/>
    </location>
</feature>
<evidence type="ECO:0000256" key="6">
    <source>
        <dbReference type="ARBA" id="ARBA00023123"/>
    </source>
</evidence>
<dbReference type="CDD" id="cd23767">
    <property type="entry name" value="IQCD"/>
    <property type="match status" value="1"/>
</dbReference>
<dbReference type="FunFam" id="1.20.58.530:FF:000004">
    <property type="entry name" value="Unconventional myosin ID"/>
    <property type="match status" value="1"/>
</dbReference>
<sequence length="940" mass="106763">TYIGNVVISVNPYQSLPIYTPEKVEEYRNCSFFAMKPHIYAIADDAYRSLRDRDRDQCILITGESGAGKTEASKLVMSYVAAVSSKGEEVNKVKEQLLQSNPVLEGSWLNCHLLSPPPEQLKLRQDCGHYGYLNREGSSLPGMDDAANFHAMQDAMRVIGFSPAEVTELLQVTAVVLKLGNVQLSSSFQASGMEACSITEPQELREICELIGLEPGTLERALCSRTVKARDETVLTTLTVPQGYYGRDALAKNIYSRLFDWLVNRINASIQVKSDKQRKVMGVLDIYGFEIFQDNGFEQFIINYCNEKLQQIFILMTLKEEQEEYIREGIQWTPVEFFDNSIICNLIENSTTGILAMLDEECLRPGVVNEDTFLTKLNQLLAKHKHYESKETQNARRVTDTSLPPRCFRIHHYAGKVTYNVTGFIEKNNDLLFRDLSQAMWAARHALLRSLFPEGDPQKVSLKLPPTAGFQFKSSVAMLMKNLYSKNPNYIRCIKPNDTKSAMVFTPELVLAQVRYLGLLENVRVRRAGYAFRQLYGPFLQRYKMLSPRTWPRWDGGDREGAEVLLAGLAFPTEELAFGHTKIFIRSPRTLFDLERRRQERVAQLATLIQKMFRGWRCRTQYQLMRKSQILISAWFRGHRQRNRYKQMQRSALILQAYARGWKVRAGQPQGHHGTGLVWGRRVQRYLVGLAKNLPPLSVTDRTWPPAPYRFLGDANQELKNIFYHWKCKKYRDQLPASRRAQLQARVCASELFKDKKTLYPKSLQQPFRGEYLGLKQNPKYQKLHAVAKDKLVMADTVRKVNRASGKTVPRLLLLTTEHLVLADPKAAQPKTVLSLSDIRGVSVTRFSDGFLALHLKERSGCNQGSSLGNEGTGLGMSPSHLSILTRPHPNPSPPSSPPRFSTRFPKGDVSITVVESPKASTNGPVCKKKGSNKMEVLVH</sequence>
<dbReference type="GO" id="GO:0007605">
    <property type="term" value="P:sensory perception of sound"/>
    <property type="evidence" value="ECO:0007669"/>
    <property type="project" value="TreeGrafter"/>
</dbReference>
<dbReference type="InterPro" id="IPR036961">
    <property type="entry name" value="Kinesin_motor_dom_sf"/>
</dbReference>
<evidence type="ECO:0000256" key="2">
    <source>
        <dbReference type="ARBA" id="ARBA00022737"/>
    </source>
</evidence>
<dbReference type="GO" id="GO:0005737">
    <property type="term" value="C:cytoplasm"/>
    <property type="evidence" value="ECO:0007669"/>
    <property type="project" value="TreeGrafter"/>
</dbReference>
<evidence type="ECO:0000256" key="8">
    <source>
        <dbReference type="ARBA" id="ARBA00023203"/>
    </source>
</evidence>
<keyword evidence="5" id="KW-0112">Calmodulin-binding</keyword>
<dbReference type="InterPro" id="IPR001609">
    <property type="entry name" value="Myosin_head_motor_dom-like"/>
</dbReference>
<dbReference type="Proteomes" id="UP000539920">
    <property type="component" value="Unassembled WGS sequence"/>
</dbReference>
<evidence type="ECO:0000313" key="17">
    <source>
        <dbReference type="Proteomes" id="UP000539920"/>
    </source>
</evidence>
<evidence type="ECO:0000256" key="7">
    <source>
        <dbReference type="ARBA" id="ARBA00023175"/>
    </source>
</evidence>
<dbReference type="Gene3D" id="3.40.850.10">
    <property type="entry name" value="Kinesin motor domain"/>
    <property type="match status" value="2"/>
</dbReference>
<feature type="region of interest" description="Disordered" evidence="13">
    <location>
        <begin position="917"/>
        <end position="940"/>
    </location>
</feature>
<dbReference type="GO" id="GO:0006897">
    <property type="term" value="P:endocytosis"/>
    <property type="evidence" value="ECO:0007669"/>
    <property type="project" value="TreeGrafter"/>
</dbReference>
<dbReference type="PROSITE" id="PS51757">
    <property type="entry name" value="TH1"/>
    <property type="match status" value="1"/>
</dbReference>
<dbReference type="GO" id="GO:0051015">
    <property type="term" value="F:actin filament binding"/>
    <property type="evidence" value="ECO:0007669"/>
    <property type="project" value="TreeGrafter"/>
</dbReference>
<dbReference type="GO" id="GO:0005524">
    <property type="term" value="F:ATP binding"/>
    <property type="evidence" value="ECO:0007669"/>
    <property type="project" value="UniProtKB-UniRule"/>
</dbReference>
<dbReference type="SUPFAM" id="SSF52540">
    <property type="entry name" value="P-loop containing nucleoside triphosphate hydrolases"/>
    <property type="match status" value="1"/>
</dbReference>
<keyword evidence="8 12" id="KW-0009">Actin-binding</keyword>
<evidence type="ECO:0000256" key="10">
    <source>
        <dbReference type="ARBA" id="ARBA00041221"/>
    </source>
</evidence>
<organism evidence="16 17">
    <name type="scientific">Ploceus nigricollis</name>
    <dbReference type="NCBI Taxonomy" id="441696"/>
    <lineage>
        <taxon>Eukaryota</taxon>
        <taxon>Metazoa</taxon>
        <taxon>Chordata</taxon>
        <taxon>Craniata</taxon>
        <taxon>Vertebrata</taxon>
        <taxon>Euteleostomi</taxon>
        <taxon>Archelosauria</taxon>
        <taxon>Archosauria</taxon>
        <taxon>Dinosauria</taxon>
        <taxon>Saurischia</taxon>
        <taxon>Theropoda</taxon>
        <taxon>Coelurosauria</taxon>
        <taxon>Aves</taxon>
        <taxon>Neognathae</taxon>
        <taxon>Neoaves</taxon>
        <taxon>Telluraves</taxon>
        <taxon>Australaves</taxon>
        <taxon>Passeriformes</taxon>
        <taxon>Passeroidea</taxon>
        <taxon>Ploceidae</taxon>
        <taxon>Ploceinae</taxon>
        <taxon>Ploceus</taxon>
    </lineage>
</organism>
<feature type="domain" description="TH1" evidence="15">
    <location>
        <begin position="757"/>
        <end position="940"/>
    </location>
</feature>
<accession>A0A7L0YPP5</accession>
<evidence type="ECO:0000256" key="9">
    <source>
        <dbReference type="ARBA" id="ARBA00039640"/>
    </source>
</evidence>
<feature type="domain" description="Myosin motor" evidence="14">
    <location>
        <begin position="1"/>
        <end position="599"/>
    </location>
</feature>
<dbReference type="Gene3D" id="1.20.120.720">
    <property type="entry name" value="Myosin VI head, motor domain, U50 subdomain"/>
    <property type="match status" value="1"/>
</dbReference>
<dbReference type="GO" id="GO:0005886">
    <property type="term" value="C:plasma membrane"/>
    <property type="evidence" value="ECO:0007669"/>
    <property type="project" value="TreeGrafter"/>
</dbReference>
<comment type="similarity">
    <text evidence="1 12">Belongs to the TRAFAC class myosin-kinesin ATPase superfamily. Myosin family.</text>
</comment>
<evidence type="ECO:0000259" key="14">
    <source>
        <dbReference type="PROSITE" id="PS51456"/>
    </source>
</evidence>
<feature type="non-terminal residue" evidence="16">
    <location>
        <position position="1"/>
    </location>
</feature>
<dbReference type="Gene3D" id="1.20.5.190">
    <property type="match status" value="1"/>
</dbReference>
<dbReference type="Gene3D" id="1.20.58.530">
    <property type="match status" value="1"/>
</dbReference>
<dbReference type="PROSITE" id="PS50096">
    <property type="entry name" value="IQ"/>
    <property type="match status" value="2"/>
</dbReference>
<dbReference type="GO" id="GO:0000146">
    <property type="term" value="F:microfilament motor activity"/>
    <property type="evidence" value="ECO:0007669"/>
    <property type="project" value="TreeGrafter"/>
</dbReference>
<dbReference type="GO" id="GO:0007015">
    <property type="term" value="P:actin filament organization"/>
    <property type="evidence" value="ECO:0007669"/>
    <property type="project" value="TreeGrafter"/>
</dbReference>
<feature type="binding site" evidence="12">
    <location>
        <begin position="63"/>
        <end position="70"/>
    </location>
    <ligand>
        <name>ATP</name>
        <dbReference type="ChEBI" id="CHEBI:30616"/>
    </ligand>
</feature>
<protein>
    <recommendedName>
        <fullName evidence="9">Unconventional myosin-Ia</fullName>
    </recommendedName>
    <alternativeName>
        <fullName evidence="10">Brush border myosin I</fullName>
    </alternativeName>
    <alternativeName>
        <fullName evidence="11">Myosin I heavy chain</fullName>
    </alternativeName>
</protein>
<keyword evidence="4 12" id="KW-0067">ATP-binding</keyword>
<evidence type="ECO:0000256" key="3">
    <source>
        <dbReference type="ARBA" id="ARBA00022741"/>
    </source>
</evidence>
<evidence type="ECO:0000256" key="5">
    <source>
        <dbReference type="ARBA" id="ARBA00022860"/>
    </source>
</evidence>
<dbReference type="GO" id="GO:0005516">
    <property type="term" value="F:calmodulin binding"/>
    <property type="evidence" value="ECO:0007669"/>
    <property type="project" value="UniProtKB-KW"/>
</dbReference>
<comment type="caution">
    <text evidence="16">The sequence shown here is derived from an EMBL/GenBank/DDBJ whole genome shotgun (WGS) entry which is preliminary data.</text>
</comment>
<dbReference type="InterPro" id="IPR010926">
    <property type="entry name" value="Myosin_TH1"/>
</dbReference>
<dbReference type="Gene3D" id="6.20.240.20">
    <property type="match status" value="1"/>
</dbReference>
<dbReference type="PRINTS" id="PR00193">
    <property type="entry name" value="MYOSINHEAVY"/>
</dbReference>
<proteinExistence type="inferred from homology"/>
<keyword evidence="6 12" id="KW-0518">Myosin</keyword>
<evidence type="ECO:0000259" key="15">
    <source>
        <dbReference type="PROSITE" id="PS51757"/>
    </source>
</evidence>
<dbReference type="SMART" id="SM00242">
    <property type="entry name" value="MYSc"/>
    <property type="match status" value="1"/>
</dbReference>
<evidence type="ECO:0000256" key="4">
    <source>
        <dbReference type="ARBA" id="ARBA00022840"/>
    </source>
</evidence>
<name>A0A7L0YPP5_9PASE</name>
<dbReference type="Pfam" id="PF06017">
    <property type="entry name" value="Myosin_TH1"/>
    <property type="match status" value="1"/>
</dbReference>
<reference evidence="16 17" key="1">
    <citation type="submission" date="2019-09" db="EMBL/GenBank/DDBJ databases">
        <title>Bird 10,000 Genomes (B10K) Project - Family phase.</title>
        <authorList>
            <person name="Zhang G."/>
        </authorList>
    </citation>
    <scope>NUCLEOTIDE SEQUENCE [LARGE SCALE GENOMIC DNA]</scope>
    <source>
        <strain evidence="16">B10K-DU-001-79</strain>
        <tissue evidence="16">Muscle</tissue>
    </source>
</reference>
<evidence type="ECO:0000256" key="11">
    <source>
        <dbReference type="ARBA" id="ARBA00041380"/>
    </source>
</evidence>
<evidence type="ECO:0000256" key="1">
    <source>
        <dbReference type="ARBA" id="ARBA00008314"/>
    </source>
</evidence>
<feature type="non-terminal residue" evidence="16">
    <location>
        <position position="940"/>
    </location>
</feature>
<dbReference type="Pfam" id="PF00063">
    <property type="entry name" value="Myosin_head"/>
    <property type="match status" value="2"/>
</dbReference>
<dbReference type="AlphaFoldDB" id="A0A7L0YPP5"/>
<evidence type="ECO:0000256" key="13">
    <source>
        <dbReference type="SAM" id="MobiDB-lite"/>
    </source>
</evidence>
<evidence type="ECO:0000313" key="16">
    <source>
        <dbReference type="EMBL" id="NXM17018.1"/>
    </source>
</evidence>
<dbReference type="Pfam" id="PF00612">
    <property type="entry name" value="IQ"/>
    <property type="match status" value="2"/>
</dbReference>
<dbReference type="GO" id="GO:0016459">
    <property type="term" value="C:myosin complex"/>
    <property type="evidence" value="ECO:0007669"/>
    <property type="project" value="UniProtKB-KW"/>
</dbReference>
<dbReference type="SMART" id="SM00015">
    <property type="entry name" value="IQ"/>
    <property type="match status" value="3"/>
</dbReference>
<dbReference type="GO" id="GO:0030048">
    <property type="term" value="P:actin filament-based movement"/>
    <property type="evidence" value="ECO:0007669"/>
    <property type="project" value="TreeGrafter"/>
</dbReference>
<keyword evidence="2" id="KW-0677">Repeat</keyword>
<keyword evidence="7 12" id="KW-0505">Motor protein</keyword>
<dbReference type="GO" id="GO:0005902">
    <property type="term" value="C:microvillus"/>
    <property type="evidence" value="ECO:0007669"/>
    <property type="project" value="TreeGrafter"/>
</dbReference>